<evidence type="ECO:0000313" key="3">
    <source>
        <dbReference type="Proteomes" id="UP001175227"/>
    </source>
</evidence>
<comment type="caution">
    <text evidence="2">The sequence shown here is derived from an EMBL/GenBank/DDBJ whole genome shotgun (WGS) entry which is preliminary data.</text>
</comment>
<organism evidence="2 3">
    <name type="scientific">Armillaria novae-zelandiae</name>
    <dbReference type="NCBI Taxonomy" id="153914"/>
    <lineage>
        <taxon>Eukaryota</taxon>
        <taxon>Fungi</taxon>
        <taxon>Dikarya</taxon>
        <taxon>Basidiomycota</taxon>
        <taxon>Agaricomycotina</taxon>
        <taxon>Agaricomycetes</taxon>
        <taxon>Agaricomycetidae</taxon>
        <taxon>Agaricales</taxon>
        <taxon>Marasmiineae</taxon>
        <taxon>Physalacriaceae</taxon>
        <taxon>Armillaria</taxon>
    </lineage>
</organism>
<dbReference type="Proteomes" id="UP001175227">
    <property type="component" value="Unassembled WGS sequence"/>
</dbReference>
<dbReference type="EMBL" id="JAUEPR010000011">
    <property type="protein sequence ID" value="KAK0479684.1"/>
    <property type="molecule type" value="Genomic_DNA"/>
</dbReference>
<feature type="signal peptide" evidence="1">
    <location>
        <begin position="1"/>
        <end position="24"/>
    </location>
</feature>
<dbReference type="AlphaFoldDB" id="A0AA39UEX8"/>
<gene>
    <name evidence="2" type="ORF">IW261DRAFT_150004</name>
</gene>
<proteinExistence type="predicted"/>
<evidence type="ECO:0008006" key="4">
    <source>
        <dbReference type="Google" id="ProtNLM"/>
    </source>
</evidence>
<reference evidence="2" key="1">
    <citation type="submission" date="2023-06" db="EMBL/GenBank/DDBJ databases">
        <authorList>
            <consortium name="Lawrence Berkeley National Laboratory"/>
            <person name="Ahrendt S."/>
            <person name="Sahu N."/>
            <person name="Indic B."/>
            <person name="Wong-Bajracharya J."/>
            <person name="Merenyi Z."/>
            <person name="Ke H.-M."/>
            <person name="Monk M."/>
            <person name="Kocsube S."/>
            <person name="Drula E."/>
            <person name="Lipzen A."/>
            <person name="Balint B."/>
            <person name="Henrissat B."/>
            <person name="Andreopoulos B."/>
            <person name="Martin F.M."/>
            <person name="Harder C.B."/>
            <person name="Rigling D."/>
            <person name="Ford K.L."/>
            <person name="Foster G.D."/>
            <person name="Pangilinan J."/>
            <person name="Papanicolaou A."/>
            <person name="Barry K."/>
            <person name="LaButti K."/>
            <person name="Viragh M."/>
            <person name="Koriabine M."/>
            <person name="Yan M."/>
            <person name="Riley R."/>
            <person name="Champramary S."/>
            <person name="Plett K.L."/>
            <person name="Tsai I.J."/>
            <person name="Slot J."/>
            <person name="Sipos G."/>
            <person name="Plett J."/>
            <person name="Nagy L.G."/>
            <person name="Grigoriev I.V."/>
        </authorList>
    </citation>
    <scope>NUCLEOTIDE SEQUENCE</scope>
    <source>
        <strain evidence="2">ICMP 16352</strain>
    </source>
</reference>
<sequence length="101" mass="10976">MITLHPPFCIVLLAAAAEIPRVGSQQHGKTVCSYSDQTVTGTIDFCSLVRFVQDLVDGTRCYQYQCVPITFFCCGSHHEFLGLGRPSHSSPTLLSAAIRSA</sequence>
<feature type="chain" id="PRO_5041398298" description="Secreted protein" evidence="1">
    <location>
        <begin position="25"/>
        <end position="101"/>
    </location>
</feature>
<name>A0AA39UEX8_9AGAR</name>
<protein>
    <recommendedName>
        <fullName evidence="4">Secreted protein</fullName>
    </recommendedName>
</protein>
<accession>A0AA39UEX8</accession>
<evidence type="ECO:0000313" key="2">
    <source>
        <dbReference type="EMBL" id="KAK0479684.1"/>
    </source>
</evidence>
<keyword evidence="3" id="KW-1185">Reference proteome</keyword>
<evidence type="ECO:0000256" key="1">
    <source>
        <dbReference type="SAM" id="SignalP"/>
    </source>
</evidence>
<keyword evidence="1" id="KW-0732">Signal</keyword>